<evidence type="ECO:0000313" key="2">
    <source>
        <dbReference type="Proteomes" id="UP000002402"/>
    </source>
</evidence>
<dbReference type="HOGENOM" id="CLU_2974665_0_0_7"/>
<organism evidence="1 2">
    <name type="scientific">Myxococcus xanthus (strain DK1622)</name>
    <dbReference type="NCBI Taxonomy" id="246197"/>
    <lineage>
        <taxon>Bacteria</taxon>
        <taxon>Pseudomonadati</taxon>
        <taxon>Myxococcota</taxon>
        <taxon>Myxococcia</taxon>
        <taxon>Myxococcales</taxon>
        <taxon>Cystobacterineae</taxon>
        <taxon>Myxococcaceae</taxon>
        <taxon>Myxococcus</taxon>
    </lineage>
</organism>
<accession>Q1CZC0</accession>
<keyword evidence="2" id="KW-1185">Reference proteome</keyword>
<proteinExistence type="predicted"/>
<dbReference type="EMBL" id="CP000113">
    <property type="protein sequence ID" value="ABF87092.1"/>
    <property type="molecule type" value="Genomic_DNA"/>
</dbReference>
<evidence type="ECO:0000313" key="1">
    <source>
        <dbReference type="EMBL" id="ABF87092.1"/>
    </source>
</evidence>
<name>Q1CZC0_MYXXD</name>
<protein>
    <submittedName>
        <fullName evidence="1">Uncharacterized protein</fullName>
    </submittedName>
</protein>
<sequence>MMMLSIHIGAPPDGTIGAAMTSNEPTPAWTPNRDGILHVFGEPRFTDDAKSFPKSVRV</sequence>
<dbReference type="KEGG" id="mxa:MXAN_6118"/>
<dbReference type="Proteomes" id="UP000002402">
    <property type="component" value="Chromosome"/>
</dbReference>
<reference evidence="1 2" key="1">
    <citation type="journal article" date="2006" name="Proc. Natl. Acad. Sci. U.S.A.">
        <title>Evolution of sensory complexity recorded in a myxobacterial genome.</title>
        <authorList>
            <person name="Goldman B.S."/>
            <person name="Nierman W.C."/>
            <person name="Kaiser D."/>
            <person name="Slater S.C."/>
            <person name="Durkin A.S."/>
            <person name="Eisen J.A."/>
            <person name="Ronning C.M."/>
            <person name="Barbazuk W.B."/>
            <person name="Blanchard M."/>
            <person name="Field C."/>
            <person name="Halling C."/>
            <person name="Hinkle G."/>
            <person name="Iartchuk O."/>
            <person name="Kim H.S."/>
            <person name="Mackenzie C."/>
            <person name="Madupu R."/>
            <person name="Miller N."/>
            <person name="Shvartsbeyn A."/>
            <person name="Sullivan S.A."/>
            <person name="Vaudin M."/>
            <person name="Wiegand R."/>
            <person name="Kaplan H.B."/>
        </authorList>
    </citation>
    <scope>NUCLEOTIDE SEQUENCE [LARGE SCALE GENOMIC DNA]</scope>
    <source>
        <strain evidence="2">DK1622</strain>
    </source>
</reference>
<dbReference type="EnsemblBacteria" id="ABF87092">
    <property type="protein sequence ID" value="ABF87092"/>
    <property type="gene ID" value="MXAN_6118"/>
</dbReference>
<dbReference type="AlphaFoldDB" id="Q1CZC0"/>
<gene>
    <name evidence="1" type="ordered locus">MXAN_6118</name>
</gene>